<keyword evidence="1" id="KW-1133">Transmembrane helix</keyword>
<feature type="transmembrane region" description="Helical" evidence="1">
    <location>
        <begin position="111"/>
        <end position="137"/>
    </location>
</feature>
<feature type="transmembrane region" description="Helical" evidence="1">
    <location>
        <begin position="149"/>
        <end position="169"/>
    </location>
</feature>
<dbReference type="Pfam" id="PF12679">
    <property type="entry name" value="ABC2_membrane_2"/>
    <property type="match status" value="1"/>
</dbReference>
<dbReference type="RefSeq" id="WP_186974627.1">
    <property type="nucleotide sequence ID" value="NZ_JACOOH010000001.1"/>
</dbReference>
<reference evidence="3 4" key="1">
    <citation type="submission" date="2020-08" db="EMBL/GenBank/DDBJ databases">
        <title>Genome public.</title>
        <authorList>
            <person name="Liu C."/>
            <person name="Sun Q."/>
        </authorList>
    </citation>
    <scope>NUCLEOTIDE SEQUENCE [LARGE SCALE GENOMIC DNA]</scope>
    <source>
        <strain evidence="3 4">NSJ-56</strain>
    </source>
</reference>
<comment type="caution">
    <text evidence="3">The sequence shown here is derived from an EMBL/GenBank/DDBJ whole genome shotgun (WGS) entry which is preliminary data.</text>
</comment>
<keyword evidence="1" id="KW-0472">Membrane</keyword>
<dbReference type="EMBL" id="JACOOH010000001">
    <property type="protein sequence ID" value="MBC5619706.1"/>
    <property type="molecule type" value="Genomic_DNA"/>
</dbReference>
<feature type="transmembrane region" description="Helical" evidence="1">
    <location>
        <begin position="73"/>
        <end position="90"/>
    </location>
</feature>
<feature type="transmembrane region" description="Helical" evidence="1">
    <location>
        <begin position="230"/>
        <end position="250"/>
    </location>
</feature>
<dbReference type="Pfam" id="PF09822">
    <property type="entry name" value="ABC_transp_aux"/>
    <property type="match status" value="1"/>
</dbReference>
<evidence type="ECO:0000259" key="2">
    <source>
        <dbReference type="Pfam" id="PF09822"/>
    </source>
</evidence>
<evidence type="ECO:0000313" key="4">
    <source>
        <dbReference type="Proteomes" id="UP000646484"/>
    </source>
</evidence>
<keyword evidence="4" id="KW-1185">Reference proteome</keyword>
<dbReference type="Proteomes" id="UP000646484">
    <property type="component" value="Unassembled WGS sequence"/>
</dbReference>
<name>A0ABR7CVJ9_9BACT</name>
<proteinExistence type="predicted"/>
<dbReference type="InterPro" id="IPR019196">
    <property type="entry name" value="ABC_transp_unknown"/>
</dbReference>
<accession>A0ABR7CVJ9</accession>
<sequence length="773" mass="88137">MKAIKRIALTELQTMFYSPIAWFILIIFTFQASMTFVNAFEGYVVSQELGRYVYNVTMGTFTSPWRGGLFPEIQGYLYLYIPLLTMGIMSRELSSGSIKLLYSSPVTNFQIVIGKFISIMIYALVMIAVLGLFVIYGVCFVHEFDLPPVLAGLLGLYLLICAYGAIGLFMSSLTSYQVVAAMGTFAVFAVLNYVGGMWQDIAFVRDITYWLSIRGRSGEFINGLLCSEDVIYFLVVVVLFLTFTVIRLTVIRKKKSWFVSTSWYFSAILIAVSIGYLSSRPTFMCYYDATRTKVNTLTPNSQEIVSKMKGNLTITTYANVLDEDRFLWYGFPKSELSDIKRFKQYTRFKPDIKMKYVRYYAKGNNEKELNKRYPTLNDRERMVKITQNYGVDSSIYLDVNEVSKLEDLSGENYRFVRVLERENGQKAFLRIYDDMYVFPFETEITAAFKRLVMDLPQVGFVEGHGERDCIKQGDRDYNRFAQDKPFRYSLINQGFDFRQVTLDEEIPEDINILVIADVREVLPEAHRKNLDAYIARGGNLLIAGEPKRQKYMNPLVEQFGVRFMSGRLVSPSENFQSDFIMSKVTKEAAEFSYELKDMYRYGNVATMPSTVGLDLSGIPNSGFKVTVLLVTDSLKTVWNEVESTDFVDEIPVMNPDKGEVELNQVPTMVALSRAVGNREQKIIILGDADCLSNGEISISRNGVGASNYSLITSSFFWMSDGEVPIDIRRPKLPDNKVYVTKGGMTVTKILFMGVIPLVLILFAILIWIRRRGR</sequence>
<evidence type="ECO:0000256" key="1">
    <source>
        <dbReference type="SAM" id="Phobius"/>
    </source>
</evidence>
<evidence type="ECO:0000313" key="3">
    <source>
        <dbReference type="EMBL" id="MBC5619706.1"/>
    </source>
</evidence>
<gene>
    <name evidence="3" type="ORF">H8S64_01185</name>
</gene>
<feature type="transmembrane region" description="Helical" evidence="1">
    <location>
        <begin position="257"/>
        <end position="277"/>
    </location>
</feature>
<organism evidence="3 4">
    <name type="scientific">Butyricimonas hominis</name>
    <dbReference type="NCBI Taxonomy" id="2763032"/>
    <lineage>
        <taxon>Bacteria</taxon>
        <taxon>Pseudomonadati</taxon>
        <taxon>Bacteroidota</taxon>
        <taxon>Bacteroidia</taxon>
        <taxon>Bacteroidales</taxon>
        <taxon>Odoribacteraceae</taxon>
        <taxon>Butyricimonas</taxon>
    </lineage>
</organism>
<keyword evidence="1" id="KW-0812">Transmembrane</keyword>
<dbReference type="SUPFAM" id="SSF52317">
    <property type="entry name" value="Class I glutamine amidotransferase-like"/>
    <property type="match status" value="1"/>
</dbReference>
<feature type="transmembrane region" description="Helical" evidence="1">
    <location>
        <begin position="20"/>
        <end position="40"/>
    </location>
</feature>
<feature type="domain" description="ABC-type uncharacterised transport system" evidence="2">
    <location>
        <begin position="456"/>
        <end position="697"/>
    </location>
</feature>
<dbReference type="InterPro" id="IPR029062">
    <property type="entry name" value="Class_I_gatase-like"/>
</dbReference>
<feature type="transmembrane region" description="Helical" evidence="1">
    <location>
        <begin position="176"/>
        <end position="195"/>
    </location>
</feature>
<feature type="transmembrane region" description="Helical" evidence="1">
    <location>
        <begin position="749"/>
        <end position="768"/>
    </location>
</feature>
<protein>
    <submittedName>
        <fullName evidence="3">Gldg family protein</fullName>
    </submittedName>
</protein>